<reference evidence="1 2" key="1">
    <citation type="submission" date="2024-09" db="EMBL/GenBank/DDBJ databases">
        <authorList>
            <person name="Sun Q."/>
            <person name="Mori K."/>
        </authorList>
    </citation>
    <scope>NUCLEOTIDE SEQUENCE [LARGE SCALE GENOMIC DNA]</scope>
    <source>
        <strain evidence="1 2">JCM 13503</strain>
    </source>
</reference>
<dbReference type="Proteomes" id="UP001589733">
    <property type="component" value="Unassembled WGS sequence"/>
</dbReference>
<comment type="caution">
    <text evidence="1">The sequence shown here is derived from an EMBL/GenBank/DDBJ whole genome shotgun (WGS) entry which is preliminary data.</text>
</comment>
<proteinExistence type="predicted"/>
<accession>A0ABV6AX95</accession>
<gene>
    <name evidence="1" type="ORF">ACFFLM_04415</name>
</gene>
<name>A0ABV6AX95_9DEIO</name>
<evidence type="ECO:0008006" key="3">
    <source>
        <dbReference type="Google" id="ProtNLM"/>
    </source>
</evidence>
<evidence type="ECO:0000313" key="1">
    <source>
        <dbReference type="EMBL" id="MFB9991226.1"/>
    </source>
</evidence>
<keyword evidence="2" id="KW-1185">Reference proteome</keyword>
<dbReference type="RefSeq" id="WP_380005942.1">
    <property type="nucleotide sequence ID" value="NZ_JBHLYR010000013.1"/>
</dbReference>
<dbReference type="EMBL" id="JBHLYR010000013">
    <property type="protein sequence ID" value="MFB9991226.1"/>
    <property type="molecule type" value="Genomic_DNA"/>
</dbReference>
<organism evidence="1 2">
    <name type="scientific">Deinococcus oregonensis</name>
    <dbReference type="NCBI Taxonomy" id="1805970"/>
    <lineage>
        <taxon>Bacteria</taxon>
        <taxon>Thermotogati</taxon>
        <taxon>Deinococcota</taxon>
        <taxon>Deinococci</taxon>
        <taxon>Deinococcales</taxon>
        <taxon>Deinococcaceae</taxon>
        <taxon>Deinococcus</taxon>
    </lineage>
</organism>
<evidence type="ECO:0000313" key="2">
    <source>
        <dbReference type="Proteomes" id="UP001589733"/>
    </source>
</evidence>
<sequence length="149" mass="17040">MTKPSATIRVPAWVKRLDQMPAEVTQRALEESREFLRDEARRNASKGGANGLRVRSGRLLRSIRTYLKKNSKGGTLSLGMVFYGWVHDRGAVIEPVKAPRLRFYIPGAGWRSSMRVVLPERRWARDALDATKKKYSSFLQQAIRQAVRK</sequence>
<protein>
    <recommendedName>
        <fullName evidence="3">HK97 gp10 family phage protein</fullName>
    </recommendedName>
</protein>